<name>A0A5B9WHR8_9BACT</name>
<sequence>MPLYNSPAAAPIADEYYLSRWIAERGIDLDGPDVSDDELEARTADGDESDPETWGEEWDDYRWELNAPPADEDPAFVPDDDRRWWAGQDVADELDARESWLEYEDWASRLDAMAAAAGCRPECLTGCHEIGGLI</sequence>
<gene>
    <name evidence="2" type="ORF">OJF2_79250</name>
</gene>
<geneLocation type="plasmid" evidence="3">
    <name>pojf2_2</name>
</geneLocation>
<proteinExistence type="predicted"/>
<evidence type="ECO:0000256" key="1">
    <source>
        <dbReference type="SAM" id="MobiDB-lite"/>
    </source>
</evidence>
<keyword evidence="2" id="KW-0614">Plasmid</keyword>
<keyword evidence="3" id="KW-1185">Reference proteome</keyword>
<organism evidence="2 3">
    <name type="scientific">Aquisphaera giovannonii</name>
    <dbReference type="NCBI Taxonomy" id="406548"/>
    <lineage>
        <taxon>Bacteria</taxon>
        <taxon>Pseudomonadati</taxon>
        <taxon>Planctomycetota</taxon>
        <taxon>Planctomycetia</taxon>
        <taxon>Isosphaerales</taxon>
        <taxon>Isosphaeraceae</taxon>
        <taxon>Aquisphaera</taxon>
    </lineage>
</organism>
<evidence type="ECO:0000313" key="2">
    <source>
        <dbReference type="EMBL" id="QEH39310.1"/>
    </source>
</evidence>
<reference evidence="2 3" key="1">
    <citation type="submission" date="2019-08" db="EMBL/GenBank/DDBJ databases">
        <title>Deep-cultivation of Planctomycetes and their phenomic and genomic characterization uncovers novel biology.</title>
        <authorList>
            <person name="Wiegand S."/>
            <person name="Jogler M."/>
            <person name="Boedeker C."/>
            <person name="Pinto D."/>
            <person name="Vollmers J."/>
            <person name="Rivas-Marin E."/>
            <person name="Kohn T."/>
            <person name="Peeters S.H."/>
            <person name="Heuer A."/>
            <person name="Rast P."/>
            <person name="Oberbeckmann S."/>
            <person name="Bunk B."/>
            <person name="Jeske O."/>
            <person name="Meyerdierks A."/>
            <person name="Storesund J.E."/>
            <person name="Kallscheuer N."/>
            <person name="Luecker S."/>
            <person name="Lage O.M."/>
            <person name="Pohl T."/>
            <person name="Merkel B.J."/>
            <person name="Hornburger P."/>
            <person name="Mueller R.-W."/>
            <person name="Bruemmer F."/>
            <person name="Labrenz M."/>
            <person name="Spormann A.M."/>
            <person name="Op den Camp H."/>
            <person name="Overmann J."/>
            <person name="Amann R."/>
            <person name="Jetten M.S.M."/>
            <person name="Mascher T."/>
            <person name="Medema M.H."/>
            <person name="Devos D.P."/>
            <person name="Kaster A.-K."/>
            <person name="Ovreas L."/>
            <person name="Rohde M."/>
            <person name="Galperin M.Y."/>
            <person name="Jogler C."/>
        </authorList>
    </citation>
    <scope>NUCLEOTIDE SEQUENCE [LARGE SCALE GENOMIC DNA]</scope>
    <source>
        <strain evidence="2 3">OJF2</strain>
        <plasmid evidence="3">pojf2_2</plasmid>
    </source>
</reference>
<accession>A0A5B9WHR8</accession>
<dbReference type="Proteomes" id="UP000324233">
    <property type="component" value="Plasmid pOJF2_2"/>
</dbReference>
<evidence type="ECO:0000313" key="3">
    <source>
        <dbReference type="Proteomes" id="UP000324233"/>
    </source>
</evidence>
<dbReference type="AlphaFoldDB" id="A0A5B9WHR8"/>
<dbReference type="RefSeq" id="WP_148599200.1">
    <property type="nucleotide sequence ID" value="NZ_CP042999.1"/>
</dbReference>
<dbReference type="KEGG" id="agv:OJF2_79250"/>
<feature type="region of interest" description="Disordered" evidence="1">
    <location>
        <begin position="29"/>
        <end position="55"/>
    </location>
</feature>
<feature type="compositionally biased region" description="Acidic residues" evidence="1">
    <location>
        <begin position="30"/>
        <end position="39"/>
    </location>
</feature>
<feature type="compositionally biased region" description="Acidic residues" evidence="1">
    <location>
        <begin position="46"/>
        <end position="55"/>
    </location>
</feature>
<protein>
    <submittedName>
        <fullName evidence="2">Uncharacterized protein</fullName>
    </submittedName>
</protein>
<dbReference type="EMBL" id="CP042999">
    <property type="protein sequence ID" value="QEH39310.1"/>
    <property type="molecule type" value="Genomic_DNA"/>
</dbReference>